<sequence>MDRSRQGHHPSPFNTAMPPSKGSTAAHARHHAPRPSLFIPLQGISYQWTRWQRSVLTFGLGYNANAIV</sequence>
<reference evidence="3" key="3">
    <citation type="submission" date="2018-08" db="UniProtKB">
        <authorList>
            <consortium name="EnsemblPlants"/>
        </authorList>
    </citation>
    <scope>IDENTIFICATION</scope>
    <source>
        <strain evidence="3">cv. Bd21</strain>
    </source>
</reference>
<accession>A0A0Q3JH20</accession>
<keyword evidence="4" id="KW-1185">Reference proteome</keyword>
<evidence type="ECO:0000256" key="1">
    <source>
        <dbReference type="SAM" id="MobiDB-lite"/>
    </source>
</evidence>
<proteinExistence type="predicted"/>
<protein>
    <submittedName>
        <fullName evidence="2 3">Uncharacterized protein</fullName>
    </submittedName>
</protein>
<evidence type="ECO:0000313" key="4">
    <source>
        <dbReference type="Proteomes" id="UP000008810"/>
    </source>
</evidence>
<organism evidence="2">
    <name type="scientific">Brachypodium distachyon</name>
    <name type="common">Purple false brome</name>
    <name type="synonym">Trachynia distachya</name>
    <dbReference type="NCBI Taxonomy" id="15368"/>
    <lineage>
        <taxon>Eukaryota</taxon>
        <taxon>Viridiplantae</taxon>
        <taxon>Streptophyta</taxon>
        <taxon>Embryophyta</taxon>
        <taxon>Tracheophyta</taxon>
        <taxon>Spermatophyta</taxon>
        <taxon>Magnoliopsida</taxon>
        <taxon>Liliopsida</taxon>
        <taxon>Poales</taxon>
        <taxon>Poaceae</taxon>
        <taxon>BOP clade</taxon>
        <taxon>Pooideae</taxon>
        <taxon>Stipodae</taxon>
        <taxon>Brachypodieae</taxon>
        <taxon>Brachypodium</taxon>
    </lineage>
</organism>
<reference evidence="2 3" key="1">
    <citation type="journal article" date="2010" name="Nature">
        <title>Genome sequencing and analysis of the model grass Brachypodium distachyon.</title>
        <authorList>
            <consortium name="International Brachypodium Initiative"/>
        </authorList>
    </citation>
    <scope>NUCLEOTIDE SEQUENCE [LARGE SCALE GENOMIC DNA]</scope>
    <source>
        <strain evidence="2 3">Bd21</strain>
    </source>
</reference>
<reference evidence="2" key="2">
    <citation type="submission" date="2017-06" db="EMBL/GenBank/DDBJ databases">
        <title>WGS assembly of Brachypodium distachyon.</title>
        <authorList>
            <consortium name="The International Brachypodium Initiative"/>
            <person name="Lucas S."/>
            <person name="Harmon-Smith M."/>
            <person name="Lail K."/>
            <person name="Tice H."/>
            <person name="Grimwood J."/>
            <person name="Bruce D."/>
            <person name="Barry K."/>
            <person name="Shu S."/>
            <person name="Lindquist E."/>
            <person name="Wang M."/>
            <person name="Pitluck S."/>
            <person name="Vogel J.P."/>
            <person name="Garvin D.F."/>
            <person name="Mockler T.C."/>
            <person name="Schmutz J."/>
            <person name="Rokhsar D."/>
            <person name="Bevan M.W."/>
        </authorList>
    </citation>
    <scope>NUCLEOTIDE SEQUENCE</scope>
    <source>
        <strain evidence="2">Bd21</strain>
    </source>
</reference>
<name>A0A0Q3JH20_BRADI</name>
<dbReference type="InParanoid" id="A0A0Q3JH20"/>
<dbReference type="AlphaFoldDB" id="A0A0Q3JH20"/>
<gene>
    <name evidence="2" type="ORF">BRADI_1g32565v3</name>
</gene>
<feature type="region of interest" description="Disordered" evidence="1">
    <location>
        <begin position="1"/>
        <end position="31"/>
    </location>
</feature>
<dbReference type="Proteomes" id="UP000008810">
    <property type="component" value="Chromosome 1"/>
</dbReference>
<evidence type="ECO:0000313" key="2">
    <source>
        <dbReference type="EMBL" id="KQK17115.1"/>
    </source>
</evidence>
<dbReference type="EnsemblPlants" id="KQK17115">
    <property type="protein sequence ID" value="KQK17115"/>
    <property type="gene ID" value="BRADI_1g32565v3"/>
</dbReference>
<dbReference type="EMBL" id="CM000880">
    <property type="protein sequence ID" value="KQK17115.1"/>
    <property type="molecule type" value="Genomic_DNA"/>
</dbReference>
<evidence type="ECO:0000313" key="3">
    <source>
        <dbReference type="EnsemblPlants" id="KQK17115"/>
    </source>
</evidence>
<dbReference type="Gramene" id="KQK17115">
    <property type="protein sequence ID" value="KQK17115"/>
    <property type="gene ID" value="BRADI_1g32565v3"/>
</dbReference>